<accession>A0A314L957</accession>
<keyword evidence="2" id="KW-1185">Reference proteome</keyword>
<dbReference type="Proteomes" id="UP000187609">
    <property type="component" value="Unassembled WGS sequence"/>
</dbReference>
<comment type="caution">
    <text evidence="1">The sequence shown here is derived from an EMBL/GenBank/DDBJ whole genome shotgun (WGS) entry which is preliminary data.</text>
</comment>
<name>A0A314L957_NICAT</name>
<evidence type="ECO:0000313" key="1">
    <source>
        <dbReference type="EMBL" id="OIT38115.1"/>
    </source>
</evidence>
<dbReference type="EMBL" id="MJEQ01000236">
    <property type="protein sequence ID" value="OIT38115.1"/>
    <property type="molecule type" value="Genomic_DNA"/>
</dbReference>
<dbReference type="AlphaFoldDB" id="A0A314L957"/>
<gene>
    <name evidence="1" type="ORF">A4A49_17322</name>
</gene>
<dbReference type="Gramene" id="OIT38115">
    <property type="protein sequence ID" value="OIT38115"/>
    <property type="gene ID" value="A4A49_17322"/>
</dbReference>
<evidence type="ECO:0000313" key="2">
    <source>
        <dbReference type="Proteomes" id="UP000187609"/>
    </source>
</evidence>
<sequence>MLIVPLLLYQIMKTKFDQISQGIGTGLGNQSADHVPFPILFAVSPLLPSNVEQLNAQVLFPQIEPPLKEDTTSYVNQVFAKSPKRDTTRQLSQFATMLMDPSSYLVPSGNFPIYQMLALPFRVNLDDVHMLDTSYCFHVRACTCLHYVPESTIVTIPFCSCVDNWFDTGQEFKVDSYMVLFVESEGPTHILHEESWLIFFLVLDKAPADIFGQLLPVVHSCHFMSGMHEDFKLEKPSLWTNSTFIPCDLVLSDIYKELDDHWNQSLAGHFGKLYPQHGLELAQRLEELPCTFSACTYDQFINRSTFGSCRSLGHAALLISLHQFFLDQFTLEFPIDPGTSLFFSSLRVTRNCVFCDAYEGVTTNNVCKYILIEVVKGGLEANYASNDGTLRRLGQMHVCSISLRLLSRDFKIPFVPNNALDGVFSIQLSDAIPYIVVYHVNIVLGREGNDSTATMIDFIVYSFPLVQANTVTLSFSSGTYVEEEWTAKGIADIITILISYLRMFAYVYIALGEISCLSSSYNSLLLNAWVDWKIYNNLVGRVSSDAKNQFPFNRVHAFVEVCYWNVCLGSLI</sequence>
<dbReference type="STRING" id="49451.A0A314L957"/>
<protein>
    <submittedName>
        <fullName evidence="1">Uncharacterized protein</fullName>
    </submittedName>
</protein>
<reference evidence="1" key="1">
    <citation type="submission" date="2016-11" db="EMBL/GenBank/DDBJ databases">
        <title>The genome of Nicotiana attenuata.</title>
        <authorList>
            <person name="Xu S."/>
            <person name="Brockmoeller T."/>
            <person name="Gaquerel E."/>
            <person name="Navarro A."/>
            <person name="Kuhl H."/>
            <person name="Gase K."/>
            <person name="Ling Z."/>
            <person name="Zhou W."/>
            <person name="Kreitzer C."/>
            <person name="Stanke M."/>
            <person name="Tang H."/>
            <person name="Lyons E."/>
            <person name="Pandey P."/>
            <person name="Pandey S.P."/>
            <person name="Timmermann B."/>
            <person name="Baldwin I.T."/>
        </authorList>
    </citation>
    <scope>NUCLEOTIDE SEQUENCE [LARGE SCALE GENOMIC DNA]</scope>
    <source>
        <strain evidence="1">UT</strain>
    </source>
</reference>
<proteinExistence type="predicted"/>
<organism evidence="1 2">
    <name type="scientific">Nicotiana attenuata</name>
    <name type="common">Coyote tobacco</name>
    <dbReference type="NCBI Taxonomy" id="49451"/>
    <lineage>
        <taxon>Eukaryota</taxon>
        <taxon>Viridiplantae</taxon>
        <taxon>Streptophyta</taxon>
        <taxon>Embryophyta</taxon>
        <taxon>Tracheophyta</taxon>
        <taxon>Spermatophyta</taxon>
        <taxon>Magnoliopsida</taxon>
        <taxon>eudicotyledons</taxon>
        <taxon>Gunneridae</taxon>
        <taxon>Pentapetalae</taxon>
        <taxon>asterids</taxon>
        <taxon>lamiids</taxon>
        <taxon>Solanales</taxon>
        <taxon>Solanaceae</taxon>
        <taxon>Nicotianoideae</taxon>
        <taxon>Nicotianeae</taxon>
        <taxon>Nicotiana</taxon>
    </lineage>
</organism>